<comment type="subcellular location">
    <subcellularLocation>
        <location evidence="1">Membrane</location>
        <topology evidence="1">Multi-pass membrane protein</topology>
    </subcellularLocation>
</comment>
<evidence type="ECO:0000256" key="1">
    <source>
        <dbReference type="ARBA" id="ARBA00004141"/>
    </source>
</evidence>
<evidence type="ECO:0000256" key="4">
    <source>
        <dbReference type="ARBA" id="ARBA00023136"/>
    </source>
</evidence>
<dbReference type="STRING" id="1745343.A0A2J6QCS2"/>
<dbReference type="Proteomes" id="UP000235672">
    <property type="component" value="Unassembled WGS sequence"/>
</dbReference>
<dbReference type="GO" id="GO:0016020">
    <property type="term" value="C:membrane"/>
    <property type="evidence" value="ECO:0007669"/>
    <property type="project" value="UniProtKB-SubCell"/>
</dbReference>
<gene>
    <name evidence="6" type="ORF">NA56DRAFT_746228</name>
</gene>
<keyword evidence="4 5" id="KW-0472">Membrane</keyword>
<organism evidence="6 7">
    <name type="scientific">Hyaloscypha hepaticicola</name>
    <dbReference type="NCBI Taxonomy" id="2082293"/>
    <lineage>
        <taxon>Eukaryota</taxon>
        <taxon>Fungi</taxon>
        <taxon>Dikarya</taxon>
        <taxon>Ascomycota</taxon>
        <taxon>Pezizomycotina</taxon>
        <taxon>Leotiomycetes</taxon>
        <taxon>Helotiales</taxon>
        <taxon>Hyaloscyphaceae</taxon>
        <taxon>Hyaloscypha</taxon>
    </lineage>
</organism>
<feature type="transmembrane region" description="Helical" evidence="5">
    <location>
        <begin position="371"/>
        <end position="396"/>
    </location>
</feature>
<dbReference type="SUPFAM" id="SSF144083">
    <property type="entry name" value="Magnesium transport protein CorA, transmembrane region"/>
    <property type="match status" value="1"/>
</dbReference>
<proteinExistence type="predicted"/>
<keyword evidence="7" id="KW-1185">Reference proteome</keyword>
<name>A0A2J6QCS2_9HELO</name>
<evidence type="ECO:0000256" key="3">
    <source>
        <dbReference type="ARBA" id="ARBA00022989"/>
    </source>
</evidence>
<dbReference type="AlphaFoldDB" id="A0A2J6QCS2"/>
<keyword evidence="3 5" id="KW-1133">Transmembrane helix</keyword>
<protein>
    <recommendedName>
        <fullName evidence="8">Cora-domain-containing protein</fullName>
    </recommendedName>
</protein>
<sequence>MDNYLFEANVSRCKYVTELTSYLEIFSYSDPSYNTVEEHPLTPDEFDNYLHQRGAFVPQKVPPGVVQLSCIRLVLQQEAKHPETFTPHVISLKPEVYKSMVVALNLPYRAIESTSVVGPFFWAAWDQDEEYPHLQIVSRKSDVRKKGFTRGWELMLSHDVKRGITTGFAKGTSSSDMVECIKHLKACVLQVGHPMLLPIIIFSHDISYKTDIKQRDARDWLRRLEHAVSMRSEIEEREGYVKEGVVDLDAINRDLVECHSQVLWKRPQAYLQILACIDRATNNFFDKLPDERKDGEMRKLQYSMLARLEFYRVKLQGIESYAHTTLQRLEIQRSALYNIIAQKESKLNFQMAGEQRKIAHASKRDSAAMKWISLIGAVFLPGAYLASVFSMTFFNFQGTGPAVANTFWIYWAIDTPLTIIIVLGWYVWDKRREAKYDREDADLEKGSEEMEKNIMAMMRKRTLSKVSTWDTKKKE</sequence>
<dbReference type="InterPro" id="IPR045863">
    <property type="entry name" value="CorA_TM1_TM2"/>
</dbReference>
<dbReference type="EMBL" id="KZ613473">
    <property type="protein sequence ID" value="PMD24072.1"/>
    <property type="molecule type" value="Genomic_DNA"/>
</dbReference>
<dbReference type="Gene3D" id="1.20.58.340">
    <property type="entry name" value="Magnesium transport protein CorA, transmembrane region"/>
    <property type="match status" value="1"/>
</dbReference>
<evidence type="ECO:0008006" key="8">
    <source>
        <dbReference type="Google" id="ProtNLM"/>
    </source>
</evidence>
<evidence type="ECO:0000313" key="6">
    <source>
        <dbReference type="EMBL" id="PMD24072.1"/>
    </source>
</evidence>
<keyword evidence="2 5" id="KW-0812">Transmembrane</keyword>
<evidence type="ECO:0000256" key="5">
    <source>
        <dbReference type="SAM" id="Phobius"/>
    </source>
</evidence>
<dbReference type="OrthoDB" id="2830640at2759"/>
<accession>A0A2J6QCS2</accession>
<feature type="transmembrane region" description="Helical" evidence="5">
    <location>
        <begin position="408"/>
        <end position="428"/>
    </location>
</feature>
<reference evidence="6 7" key="1">
    <citation type="submission" date="2016-05" db="EMBL/GenBank/DDBJ databases">
        <title>A degradative enzymes factory behind the ericoid mycorrhizal symbiosis.</title>
        <authorList>
            <consortium name="DOE Joint Genome Institute"/>
            <person name="Martino E."/>
            <person name="Morin E."/>
            <person name="Grelet G."/>
            <person name="Kuo A."/>
            <person name="Kohler A."/>
            <person name="Daghino S."/>
            <person name="Barry K."/>
            <person name="Choi C."/>
            <person name="Cichocki N."/>
            <person name="Clum A."/>
            <person name="Copeland A."/>
            <person name="Hainaut M."/>
            <person name="Haridas S."/>
            <person name="Labutti K."/>
            <person name="Lindquist E."/>
            <person name="Lipzen A."/>
            <person name="Khouja H.-R."/>
            <person name="Murat C."/>
            <person name="Ohm R."/>
            <person name="Olson A."/>
            <person name="Spatafora J."/>
            <person name="Veneault-Fourrey C."/>
            <person name="Henrissat B."/>
            <person name="Grigoriev I."/>
            <person name="Martin F."/>
            <person name="Perotto S."/>
        </authorList>
    </citation>
    <scope>NUCLEOTIDE SEQUENCE [LARGE SCALE GENOMIC DNA]</scope>
    <source>
        <strain evidence="6 7">UAMH 7357</strain>
    </source>
</reference>
<evidence type="ECO:0000256" key="2">
    <source>
        <dbReference type="ARBA" id="ARBA00022692"/>
    </source>
</evidence>
<evidence type="ECO:0000313" key="7">
    <source>
        <dbReference type="Proteomes" id="UP000235672"/>
    </source>
</evidence>